<dbReference type="PANTHER" id="PTHR13748:SF62">
    <property type="entry name" value="COBW DOMAIN-CONTAINING PROTEIN"/>
    <property type="match status" value="1"/>
</dbReference>
<evidence type="ECO:0000256" key="1">
    <source>
        <dbReference type="SAM" id="MobiDB-lite"/>
    </source>
</evidence>
<sequence>MKVLIVSGFLGAGKTSFIRHMTDTLLDVDFVIFENEIGETDIDVKVLQEGERSLNVYEMTENCVCCTGKADFLTNLMTILSALDPEVLIVEPTGAARLSILMAAIEGLFYDAIDLLPPITIVDATTFFMEKDRFSDLRLEQIRHASVLILSKSEHLEESEIARFHKALHELSPEAEIITGDYTALPDAFFRRRLERQRKKEDPGTCGEKGEEAHHSHGPGHTHEDCHHEENPVETVTLTDVFVRHPLYLMRFLDLVTKGAFGRIPRAKGYLPCGGDWVRFDLVEDHWMISGFSPQEGANVTLIGKELDEGAVRDYFANIAD</sequence>
<dbReference type="EMBL" id="CP003058">
    <property type="protein sequence ID" value="AEQ21495.1"/>
    <property type="molecule type" value="Genomic_DNA"/>
</dbReference>
<dbReference type="Pfam" id="PF02492">
    <property type="entry name" value="cobW"/>
    <property type="match status" value="1"/>
</dbReference>
<dbReference type="InterPro" id="IPR027417">
    <property type="entry name" value="P-loop_NTPase"/>
</dbReference>
<feature type="region of interest" description="Disordered" evidence="1">
    <location>
        <begin position="200"/>
        <end position="228"/>
    </location>
</feature>
<dbReference type="SUPFAM" id="SSF52540">
    <property type="entry name" value="P-loop containing nucleoside triphosphate hydrolases"/>
    <property type="match status" value="1"/>
</dbReference>
<proteinExistence type="predicted"/>
<dbReference type="GeneID" id="92877619"/>
<dbReference type="InterPro" id="IPR003495">
    <property type="entry name" value="CobW/HypB/UreG_nucleotide-bd"/>
</dbReference>
<dbReference type="InterPro" id="IPR051316">
    <property type="entry name" value="Zinc-reg_GTPase_activator"/>
</dbReference>
<evidence type="ECO:0000259" key="2">
    <source>
        <dbReference type="Pfam" id="PF02492"/>
    </source>
</evidence>
<dbReference type="eggNOG" id="COG0523">
    <property type="taxonomic scope" value="Bacteria"/>
</dbReference>
<keyword evidence="4" id="KW-1185">Reference proteome</keyword>
<accession>G4Q7F7</accession>
<dbReference type="PANTHER" id="PTHR13748">
    <property type="entry name" value="COBW-RELATED"/>
    <property type="match status" value="1"/>
</dbReference>
<dbReference type="GO" id="GO:0005737">
    <property type="term" value="C:cytoplasm"/>
    <property type="evidence" value="ECO:0007669"/>
    <property type="project" value="TreeGrafter"/>
</dbReference>
<name>G4Q7F7_ACIIR</name>
<evidence type="ECO:0000313" key="4">
    <source>
        <dbReference type="Proteomes" id="UP000007093"/>
    </source>
</evidence>
<reference evidence="3 4" key="1">
    <citation type="journal article" date="2011" name="J. Bacteriol.">
        <title>Complete genome sequence of Acidaminococcus intestini RYC-MR95, a Gram-negative bacterium from the phylum Firmicutes.</title>
        <authorList>
            <person name="D'Auria G."/>
            <person name="Galan J.C."/>
            <person name="Rodriguez-Alcayna M."/>
            <person name="Moya A."/>
            <person name="Baquero F."/>
            <person name="Latorre A."/>
        </authorList>
    </citation>
    <scope>NUCLEOTIDE SEQUENCE [LARGE SCALE GENOMIC DNA]</scope>
    <source>
        <strain evidence="3 4">RyC-MR95</strain>
    </source>
</reference>
<dbReference type="STRING" id="568816.Acin_0251"/>
<evidence type="ECO:0000313" key="3">
    <source>
        <dbReference type="EMBL" id="AEQ21495.1"/>
    </source>
</evidence>
<organism evidence="3 4">
    <name type="scientific">Acidaminococcus intestini (strain RyC-MR95)</name>
    <dbReference type="NCBI Taxonomy" id="568816"/>
    <lineage>
        <taxon>Bacteria</taxon>
        <taxon>Bacillati</taxon>
        <taxon>Bacillota</taxon>
        <taxon>Negativicutes</taxon>
        <taxon>Acidaminococcales</taxon>
        <taxon>Acidaminococcaceae</taxon>
        <taxon>Acidaminococcus</taxon>
    </lineage>
</organism>
<dbReference type="RefSeq" id="WP_009016261.1">
    <property type="nucleotide sequence ID" value="NC_016077.1"/>
</dbReference>
<dbReference type="FunCoup" id="G4Q7F7">
    <property type="interactions" value="219"/>
</dbReference>
<gene>
    <name evidence="3" type="ordered locus">Acin_0251</name>
</gene>
<dbReference type="Gene3D" id="3.40.50.300">
    <property type="entry name" value="P-loop containing nucleotide triphosphate hydrolases"/>
    <property type="match status" value="1"/>
</dbReference>
<feature type="domain" description="CobW/HypB/UreG nucleotide-binding" evidence="2">
    <location>
        <begin position="3"/>
        <end position="178"/>
    </location>
</feature>
<protein>
    <submittedName>
        <fullName evidence="3">G3E family GTPase</fullName>
    </submittedName>
</protein>
<dbReference type="AlphaFoldDB" id="G4Q7F7"/>
<dbReference type="KEGG" id="ain:Acin_0251"/>
<dbReference type="PATRIC" id="fig|568816.4.peg.244"/>
<dbReference type="HOGENOM" id="CLU_017452_1_3_9"/>
<dbReference type="InParanoid" id="G4Q7F7"/>
<dbReference type="Proteomes" id="UP000007093">
    <property type="component" value="Chromosome"/>
</dbReference>